<feature type="domain" description="Bacterial Ig" evidence="2">
    <location>
        <begin position="969"/>
        <end position="1055"/>
    </location>
</feature>
<evidence type="ECO:0000313" key="3">
    <source>
        <dbReference type="EMBL" id="EFM24576.1"/>
    </source>
</evidence>
<keyword evidence="4" id="KW-1185">Reference proteome</keyword>
<dbReference type="EMBL" id="AEEH01000051">
    <property type="protein sequence ID" value="EFM24576.1"/>
    <property type="molecule type" value="Genomic_DNA"/>
</dbReference>
<evidence type="ECO:0000313" key="4">
    <source>
        <dbReference type="Proteomes" id="UP000003280"/>
    </source>
</evidence>
<feature type="compositionally biased region" description="Basic and acidic residues" evidence="1">
    <location>
        <begin position="2424"/>
        <end position="2443"/>
    </location>
</feature>
<feature type="region of interest" description="Disordered" evidence="1">
    <location>
        <begin position="955"/>
        <end position="976"/>
    </location>
</feature>
<feature type="compositionally biased region" description="Basic and acidic residues" evidence="1">
    <location>
        <begin position="1768"/>
        <end position="1786"/>
    </location>
</feature>
<feature type="compositionally biased region" description="Basic and acidic residues" evidence="1">
    <location>
        <begin position="2607"/>
        <end position="2620"/>
    </location>
</feature>
<feature type="domain" description="Bacterial Ig" evidence="2">
    <location>
        <begin position="1216"/>
        <end position="1287"/>
    </location>
</feature>
<feature type="region of interest" description="Disordered" evidence="1">
    <location>
        <begin position="1768"/>
        <end position="1787"/>
    </location>
</feature>
<sequence>MQKDEPNFDESNLTSSSLALSLTKDQVTSGGIDYKLTSTYDVINGGTVTIKRQKDVVTPKDPHNPGNKPEGYARINLSADALGGGPAGTFTKDNPGDTQRVVDVRAGKPYTVAKAEIDKQGKPFPLTGENKVDTGKTFKAWAPELSTLGTAADKDTKTLNATYESSKVEIIPYLPTEPVPTHDKDNLPIPTDYVTVTFKSEDATKGNVKIGDKEGATVLAKVKPGIDLSQKTEIKTVPAEHYGFTQWKPVLGKAAADQTYTAYFVKSGEEIGEKDPIPEGWFKVTVSQDDDSIVANTVKKAVYPVEPNGKLASDKFTDLTNKAKDGYKDPAWYVGSDKVEKPYEVAINSSMDFVARATELESHKITKDNGLKPVDFTVYKGDEMGEGFWKKGVELKTADENLQKLLDAAKVTDDTTPARTTEKAGEQTGTLKVTFKDGSTIDVPNQTLTVIDTTVKIDYNKDANAPRHKDEVVKGKIDSKEILEGAKVEILDKDNKVIGITLAKADGSFIAGTRELQAGETIKVRVTLPKAGKASEPVEKTVKLNADRLKDLLPIAKTQKENFSKKQNAIIKQKLDDLNTAITEAEKLVDEKGKAKGDDTADNQTTIDNAVKALEEALKALTANIPPTISGPKTHDIFVGEALDLKALVDVIDGDGADDLVVENGSNVKIAAEKVDGQNKTPVTDLSKINETVGTYKVTYTAEDKAGVKVTHEMTLTVKPRTTSAIEVTSDPTNMSYLITEKNGKAKLDLTGMTLNLVDNLGKKTKVELTDKNVTFKVNGKEIKDGGDLTLEDDVHFIEVEYKDGDNTLTAKTDGVLRVGPDYDKDGTDDRTQNFDPKNIEKLEVIKQPQLDYIAKDAEEGKTKFKLNLEGMIVRMTDKAGKEKLAVFNEGKFVDYDNITKEIAGLTATPAHGAKLTPQTSDTDKGHNGSKVAITGPNNSKAETEPLKVFYDANKDGEPDYGQEQKTPAPSAMARNVGKDPKVTTVEGMATPGAVIKITDKDGTALTTEPKEVKAGPDGKYTATIPLQADGTEIKVTAKLGEMGESDQTPATVFDDKNNNKQPDRDEGFNIAKATDIKFVDQPDLTYLVKTKETEVTFNGKDGKGKPIYLELSYKNGDKKESKIMTLEDLMKDTENIAVTPAKSTKDKIGNDPANLVGKAIEVKLVNVKPETTTSKATSTSKFAIEIDADGNGKADKDETTATPTVTARNIGKDPQKTTVEGTAPKGSTVTIKYTPEGGQETTKTVTANEQGKYTADITPKLDAGKEVKVTAKDGEKKVSPEVKTQVFEDKDNDGKDDKSQNFDITKADKIEMVYDPAKMDYLVTSKDGKVTLETKGMVVKVTDKAGVEKKFTAEEIKDDKNFTVEPAEGSDLGLTDSGKPVKVTLNVQGASVTVAQTSRNLSVKLDANGNGVDDEKEKLDLTKVTGIKIIKQPQLNYPITTVGGKTNINLSDMVVELTDGVNKANYTAQELLDAKVGEGQAEKAAFKLELVQGSATAAPTTTAIEAVNKLELTTANDGNKVQIALAAKADVKTETEALQVFEDLDGDGKRDSKQTPAPKDLKALNKGNDTFTTITGKATKGDTLKVYGEDKKEIPVDQSNITIDENGNFTIKVSKDNKALDPNTTVFVTAKAENKDESARIPVIVQVDKDGNGTADKDETTTITSVIARNIGTGDTTPKTPATFTTIEGYAEPGSKVTITFTEKGKQEATTKNVDANAQTGEYKLELKGDTEAENILLPADTVIKAQAKFGDKKDSPTIETKVFEDLNADGKDDNATNQKTDRPTAKALNVGTDPKVTTITGKAEPNAKIVAKATINNVEVVVGTATADATTGEYTIEATKNGKTGEESTGALEKDTPVQVTAQATGKLVSDPTATVVKIDKDGNGVDDEKEKFNIKKATKVEIIKNPDKMDYLVNTTNGKAKFETKGLVVKFTDDSGKSATYTAEELAKMQDVTIKPANNDEIGLTPDGKTNKMDLTVTVTGAEAADKPTAKADKQVVVQLDADGNNKADEDEQTPEPTVTARNIGTDGPDGKKVPATKTTVEIKTEPKAKVTIEYKDANNEDKKIETTAGEDGKLTQEITPKLKDGTDVKVTVQDGEKKPTDKTVKVFDDLDGDKIPDTKAGQTERPAALASNIGKKPEFTTITGEAEKGATVTAKVGNEVVGTATADKETGKYTIEAKQNNAPIKEGVKIDVTATLAPKAESEKQTVVVFKDTDGTGQPDSAKDFDVKKTTGMQVVASPDKMVYSDGDKLNLDGLKVLLTDVNGNQKIFTYKNADNSEFTNAGLSVDLKQETVLSSKDYDAQTAKDGHNGRKLVVTLDTTGNTSAEKAITGQTPTALTVNKNQSAQPTDVVAANQGDATVTKVKGKATKDAEIKITDANGQSLLPEGTTIKADANGDFTADLNKLLNPGTKVFVTATEPGKSESPKAETTVIRDKDGNWKPDTGAKLSTPVIDPIREKDEKVVVAAPKVDDKIQTIEVSDQNGKTVRLTKDPADTTGKTWIVEGSDPAEKVTENNEGKLEIPVKDKLPLNDRDQIKVTFKDGENPANEAFDKAPVQKSSQTPKVDQVYTGDKNVKIADPTVADPTAKTIKVKVGDNDSMTVEKQPDGSWKVKEDPNKEVKVEDGKIVVPLDPSAKKGDVIKVSTINDSGKASQEAKVTVEDKAATKKPTINRANKDENSVSGTAAPNAEVTVTVTPKGGEPKTFTGKADGDGNYKVTTDPLVDGDTVVVKASEPGKADNTSDPKVVGVDTSKLKDSIDKAEEIGGKDGANLKPDENPVDKALKDALDNGKKVKEKGDNGDPNTDQKAVDKAKEDLDKAIAQKEADTAVDKAKDNPTPENIKDAQDKIDAIPGSKDPNANDYNPIKKELQDKLDLIKIIKEAEKETQKEGYKDKPKQDKTALEKAIADGKENLKNNTKIVESTNTIQEKLDIIRMERIKVGVESLGVGLETLKIRTSVPGAKVIIKINNVVIDTITTDSFGTFSKGLKEGLKSGQRVILEASKSGYNDGRYRETVE</sequence>
<protein>
    <submittedName>
        <fullName evidence="3">Thrombospondin type 3 repeat protein</fullName>
    </submittedName>
</protein>
<feature type="compositionally biased region" description="Polar residues" evidence="1">
    <location>
        <begin position="1217"/>
        <end position="1232"/>
    </location>
</feature>
<dbReference type="Gene3D" id="2.60.40.3630">
    <property type="match status" value="1"/>
</dbReference>
<dbReference type="Pfam" id="PF17936">
    <property type="entry name" value="Big_6"/>
    <property type="match status" value="2"/>
</dbReference>
<dbReference type="InterPro" id="IPR013783">
    <property type="entry name" value="Ig-like_fold"/>
</dbReference>
<evidence type="ECO:0000259" key="2">
    <source>
        <dbReference type="Pfam" id="PF17936"/>
    </source>
</evidence>
<dbReference type="Proteomes" id="UP000003280">
    <property type="component" value="Unassembled WGS sequence"/>
</dbReference>
<feature type="compositionally biased region" description="Basic and acidic residues" evidence="1">
    <location>
        <begin position="1054"/>
        <end position="1066"/>
    </location>
</feature>
<evidence type="ECO:0000256" key="1">
    <source>
        <dbReference type="SAM" id="MobiDB-lite"/>
    </source>
</evidence>
<dbReference type="OrthoDB" id="2249813at2"/>
<feature type="region of interest" description="Disordered" evidence="1">
    <location>
        <begin position="1209"/>
        <end position="1236"/>
    </location>
</feature>
<feature type="compositionally biased region" description="Basic and acidic residues" evidence="1">
    <location>
        <begin position="2810"/>
        <end position="2852"/>
    </location>
</feature>
<proteinExistence type="predicted"/>
<dbReference type="STRING" id="862517.HMPREF9225_1812"/>
<dbReference type="RefSeq" id="WP_008902587.1">
    <property type="nucleotide sequence ID" value="NZ_GL397071.1"/>
</dbReference>
<comment type="caution">
    <text evidence="3">The sequence shown here is derived from an EMBL/GenBank/DDBJ whole genome shotgun (WGS) entry which is preliminary data.</text>
</comment>
<feature type="region of interest" description="Disordered" evidence="1">
    <location>
        <begin position="1046"/>
        <end position="1066"/>
    </location>
</feature>
<reference evidence="3 4" key="1">
    <citation type="submission" date="2010-07" db="EMBL/GenBank/DDBJ databases">
        <authorList>
            <person name="Muzny D."/>
            <person name="Qin X."/>
            <person name="Deng J."/>
            <person name="Jiang H."/>
            <person name="Liu Y."/>
            <person name="Qu J."/>
            <person name="Song X.-Z."/>
            <person name="Zhang L."/>
            <person name="Thornton R."/>
            <person name="Coyle M."/>
            <person name="Francisco L."/>
            <person name="Jackson L."/>
            <person name="Javaid M."/>
            <person name="Korchina V."/>
            <person name="Kovar C."/>
            <person name="Mata R."/>
            <person name="Mathew T."/>
            <person name="Ngo R."/>
            <person name="Nguyen L."/>
            <person name="Nguyen N."/>
            <person name="Okwuonu G."/>
            <person name="Ongeri F."/>
            <person name="Pham C."/>
            <person name="Simmons D."/>
            <person name="Wilczek-Boney K."/>
            <person name="Hale W."/>
            <person name="Jakkamsetti A."/>
            <person name="Pham P."/>
            <person name="Ruth R."/>
            <person name="San Lucas F."/>
            <person name="Warren J."/>
            <person name="Zhang J."/>
            <person name="Zhao Z."/>
            <person name="Zhou C."/>
            <person name="Zhu D."/>
            <person name="Lee S."/>
            <person name="Bess C."/>
            <person name="Blankenburg K."/>
            <person name="Forbes L."/>
            <person name="Fu Q."/>
            <person name="Gubbala S."/>
            <person name="Hirani K."/>
            <person name="Jayaseelan J.C."/>
            <person name="Lara F."/>
            <person name="Munidasa M."/>
            <person name="Palculict T."/>
            <person name="Patil S."/>
            <person name="Pu L.-L."/>
            <person name="Saada N."/>
            <person name="Tang L."/>
            <person name="Weissenberger G."/>
            <person name="Zhu Y."/>
            <person name="Hemphill L."/>
            <person name="Shang Y."/>
            <person name="Youmans B."/>
            <person name="Ayvaz T."/>
            <person name="Ross M."/>
            <person name="Santibanez J."/>
            <person name="Aqrawi P."/>
            <person name="Gross S."/>
            <person name="Joshi V."/>
            <person name="Fowler G."/>
            <person name="Nazareth L."/>
            <person name="Reid J."/>
            <person name="Worley K."/>
            <person name="Petrosino J."/>
            <person name="Highlander S."/>
            <person name="Gibbs R."/>
        </authorList>
    </citation>
    <scope>NUCLEOTIDE SEQUENCE [LARGE SCALE GENOMIC DNA]</scope>
    <source>
        <strain evidence="3 4">ATCC BAA-1640</strain>
    </source>
</reference>
<feature type="region of interest" description="Disordered" evidence="1">
    <location>
        <begin position="912"/>
        <end position="942"/>
    </location>
</feature>
<feature type="compositionally biased region" description="Basic and acidic residues" evidence="1">
    <location>
        <begin position="2755"/>
        <end position="2769"/>
    </location>
</feature>
<feature type="region of interest" description="Disordered" evidence="1">
    <location>
        <begin position="2007"/>
        <end position="2039"/>
    </location>
</feature>
<organism evidence="3 4">
    <name type="scientific">Peptoniphilus duerdenii ATCC BAA-1640</name>
    <dbReference type="NCBI Taxonomy" id="862517"/>
    <lineage>
        <taxon>Bacteria</taxon>
        <taxon>Bacillati</taxon>
        <taxon>Bacillota</taxon>
        <taxon>Tissierellia</taxon>
        <taxon>Tissierellales</taxon>
        <taxon>Peptoniphilaceae</taxon>
        <taxon>Peptoniphilus</taxon>
    </lineage>
</organism>
<feature type="region of interest" description="Disordered" evidence="1">
    <location>
        <begin position="2420"/>
        <end position="2452"/>
    </location>
</feature>
<feature type="compositionally biased region" description="Basic and acidic residues" evidence="1">
    <location>
        <begin position="2776"/>
        <end position="2802"/>
    </location>
</feature>
<feature type="region of interest" description="Disordered" evidence="1">
    <location>
        <begin position="2669"/>
        <end position="2866"/>
    </location>
</feature>
<feature type="region of interest" description="Disordered" evidence="1">
    <location>
        <begin position="2544"/>
        <end position="2568"/>
    </location>
</feature>
<feature type="compositionally biased region" description="Polar residues" evidence="1">
    <location>
        <begin position="2683"/>
        <end position="2698"/>
    </location>
</feature>
<gene>
    <name evidence="3" type="ORF">HMPREF9225_1812</name>
</gene>
<accession>E0NNS3</accession>
<dbReference type="HOGENOM" id="CLU_226040_0_0_9"/>
<feature type="region of interest" description="Disordered" evidence="1">
    <location>
        <begin position="2600"/>
        <end position="2620"/>
    </location>
</feature>
<name>E0NNS3_9FIRM</name>
<dbReference type="InterPro" id="IPR041498">
    <property type="entry name" value="Big_6"/>
</dbReference>
<dbReference type="Gene3D" id="2.60.40.10">
    <property type="entry name" value="Immunoglobulins"/>
    <property type="match status" value="6"/>
</dbReference>
<dbReference type="eggNOG" id="COG3209">
    <property type="taxonomic scope" value="Bacteria"/>
</dbReference>